<gene>
    <name evidence="9" type="ORF">GRI32_02085</name>
</gene>
<keyword evidence="4 8" id="KW-0378">Hydrolase</keyword>
<proteinExistence type="inferred from homology"/>
<keyword evidence="7" id="KW-0456">Lyase</keyword>
<evidence type="ECO:0000256" key="3">
    <source>
        <dbReference type="ARBA" id="ARBA00022763"/>
    </source>
</evidence>
<dbReference type="PANTHER" id="PTHR13604">
    <property type="entry name" value="DC12-RELATED"/>
    <property type="match status" value="1"/>
</dbReference>
<evidence type="ECO:0000256" key="8">
    <source>
        <dbReference type="RuleBase" id="RU364100"/>
    </source>
</evidence>
<evidence type="ECO:0000256" key="6">
    <source>
        <dbReference type="ARBA" id="ARBA00023125"/>
    </source>
</evidence>
<dbReference type="GO" id="GO:0003697">
    <property type="term" value="F:single-stranded DNA binding"/>
    <property type="evidence" value="ECO:0007669"/>
    <property type="project" value="InterPro"/>
</dbReference>
<evidence type="ECO:0000313" key="9">
    <source>
        <dbReference type="EMBL" id="MXO87521.1"/>
    </source>
</evidence>
<dbReference type="OrthoDB" id="9782620at2"/>
<dbReference type="EC" id="3.4.-.-" evidence="8"/>
<dbReference type="InterPro" id="IPR003738">
    <property type="entry name" value="SRAP"/>
</dbReference>
<dbReference type="GO" id="GO:0006508">
    <property type="term" value="P:proteolysis"/>
    <property type="evidence" value="ECO:0007669"/>
    <property type="project" value="UniProtKB-KW"/>
</dbReference>
<evidence type="ECO:0000256" key="1">
    <source>
        <dbReference type="ARBA" id="ARBA00008136"/>
    </source>
</evidence>
<evidence type="ECO:0000256" key="2">
    <source>
        <dbReference type="ARBA" id="ARBA00022670"/>
    </source>
</evidence>
<sequence length="207" mass="22790">MLYHLRADAAAIARHFDCWAGNDPWPGGYVSPGQFAPVITAGREFIAGPGKGRGQHRMIPRIWGVPPPPNSDDPSRGILSVRNTQSPFWIGNLRNSEFRCLVPATSFMEWGKGRDASGKRIRLTVTCSDQELFAFAGVWKDSEIPTFALLTCQPNALLQAEGKQSMPVILPPDRAAHDLWLHGGWDAAQALIAPYPSGMMRKNRDIS</sequence>
<reference evidence="9 10" key="1">
    <citation type="submission" date="2019-12" db="EMBL/GenBank/DDBJ databases">
        <title>Genomic-based taxomic classification of the family Erythrobacteraceae.</title>
        <authorList>
            <person name="Xu L."/>
        </authorList>
    </citation>
    <scope>NUCLEOTIDE SEQUENCE [LARGE SCALE GENOMIC DNA]</scope>
    <source>
        <strain evidence="9 10">JCM 16339</strain>
    </source>
</reference>
<evidence type="ECO:0000256" key="5">
    <source>
        <dbReference type="ARBA" id="ARBA00023124"/>
    </source>
</evidence>
<keyword evidence="6" id="KW-0238">DNA-binding</keyword>
<dbReference type="Pfam" id="PF02586">
    <property type="entry name" value="SRAP"/>
    <property type="match status" value="1"/>
</dbReference>
<dbReference type="Gene3D" id="3.90.1680.10">
    <property type="entry name" value="SOS response associated peptidase-like"/>
    <property type="match status" value="1"/>
</dbReference>
<keyword evidence="5" id="KW-0190">Covalent protein-DNA linkage</keyword>
<dbReference type="AlphaFoldDB" id="A0A844ZG76"/>
<dbReference type="PANTHER" id="PTHR13604:SF0">
    <property type="entry name" value="ABASIC SITE PROCESSING PROTEIN HMCES"/>
    <property type="match status" value="1"/>
</dbReference>
<dbReference type="InterPro" id="IPR036590">
    <property type="entry name" value="SRAP-like"/>
</dbReference>
<organism evidence="9 10">
    <name type="scientific">Alteraurantiacibacter aestuarii</name>
    <dbReference type="NCBI Taxonomy" id="650004"/>
    <lineage>
        <taxon>Bacteria</taxon>
        <taxon>Pseudomonadati</taxon>
        <taxon>Pseudomonadota</taxon>
        <taxon>Alphaproteobacteria</taxon>
        <taxon>Sphingomonadales</taxon>
        <taxon>Erythrobacteraceae</taxon>
        <taxon>Alteraurantiacibacter</taxon>
    </lineage>
</organism>
<dbReference type="Proteomes" id="UP000435243">
    <property type="component" value="Unassembled WGS sequence"/>
</dbReference>
<dbReference type="GO" id="GO:0008233">
    <property type="term" value="F:peptidase activity"/>
    <property type="evidence" value="ECO:0007669"/>
    <property type="project" value="UniProtKB-KW"/>
</dbReference>
<dbReference type="GO" id="GO:0016829">
    <property type="term" value="F:lyase activity"/>
    <property type="evidence" value="ECO:0007669"/>
    <property type="project" value="UniProtKB-KW"/>
</dbReference>
<keyword evidence="3" id="KW-0227">DNA damage</keyword>
<keyword evidence="2 8" id="KW-0645">Protease</keyword>
<comment type="caution">
    <text evidence="9">The sequence shown here is derived from an EMBL/GenBank/DDBJ whole genome shotgun (WGS) entry which is preliminary data.</text>
</comment>
<evidence type="ECO:0000256" key="4">
    <source>
        <dbReference type="ARBA" id="ARBA00022801"/>
    </source>
</evidence>
<keyword evidence="10" id="KW-1185">Reference proteome</keyword>
<name>A0A844ZG76_9SPHN</name>
<dbReference type="EMBL" id="WTYY01000001">
    <property type="protein sequence ID" value="MXO87521.1"/>
    <property type="molecule type" value="Genomic_DNA"/>
</dbReference>
<evidence type="ECO:0000313" key="10">
    <source>
        <dbReference type="Proteomes" id="UP000435243"/>
    </source>
</evidence>
<protein>
    <recommendedName>
        <fullName evidence="8">Abasic site processing protein</fullName>
        <ecNumber evidence="8">3.4.-.-</ecNumber>
    </recommendedName>
</protein>
<dbReference type="SUPFAM" id="SSF143081">
    <property type="entry name" value="BB1717-like"/>
    <property type="match status" value="1"/>
</dbReference>
<dbReference type="GO" id="GO:0106300">
    <property type="term" value="P:protein-DNA covalent cross-linking repair"/>
    <property type="evidence" value="ECO:0007669"/>
    <property type="project" value="InterPro"/>
</dbReference>
<accession>A0A844ZG76</accession>
<comment type="similarity">
    <text evidence="1 8">Belongs to the SOS response-associated peptidase family.</text>
</comment>
<evidence type="ECO:0000256" key="7">
    <source>
        <dbReference type="ARBA" id="ARBA00023239"/>
    </source>
</evidence>